<dbReference type="InterPro" id="IPR038063">
    <property type="entry name" value="Transpep_catalytic_dom"/>
</dbReference>
<reference evidence="9 10" key="1">
    <citation type="submission" date="2021-03" db="EMBL/GenBank/DDBJ databases">
        <title>Genomic Encyclopedia of Type Strains, Phase IV (KMG-IV): sequencing the most valuable type-strain genomes for metagenomic binning, comparative biology and taxonomic classification.</title>
        <authorList>
            <person name="Goeker M."/>
        </authorList>
    </citation>
    <scope>NUCLEOTIDE SEQUENCE [LARGE SCALE GENOMIC DNA]</scope>
    <source>
        <strain evidence="9 10">DSM 24738</strain>
    </source>
</reference>
<keyword evidence="2" id="KW-0808">Transferase</keyword>
<proteinExistence type="predicted"/>
<dbReference type="SUPFAM" id="SSF141523">
    <property type="entry name" value="L,D-transpeptidase catalytic domain-like"/>
    <property type="match status" value="1"/>
</dbReference>
<dbReference type="RefSeq" id="WP_209813010.1">
    <property type="nucleotide sequence ID" value="NZ_JAGGKT010000037.1"/>
</dbReference>
<organism evidence="9 10">
    <name type="scientific">Ammoniphilus resinae</name>
    <dbReference type="NCBI Taxonomy" id="861532"/>
    <lineage>
        <taxon>Bacteria</taxon>
        <taxon>Bacillati</taxon>
        <taxon>Bacillota</taxon>
        <taxon>Bacilli</taxon>
        <taxon>Bacillales</taxon>
        <taxon>Paenibacillaceae</taxon>
        <taxon>Aneurinibacillus group</taxon>
        <taxon>Ammoniphilus</taxon>
    </lineage>
</organism>
<sequence length="315" mass="35247">MIYRYLITTVWTVLLAALFTASSFAAEEVSSDQLIIINKTTNQLAFYQDGALVDTFPVGTGRETTYTPEGTFTIVNKIKNRPYYTKNIKGGDPNNPLGDRWMGLDARGTRGDTYGIHGNNNENSIGKYVSAGCVRMHNKDIHRLFEQVKVNTQVYITRSKLSFDQLALEHGYALGLPEPEKVDVTLTMFSTTQLFSKPSKAFPAGAALGPQAIKAFEKADDWYHVKTWFGDAWLKTEEMIVGEIQPVDLDIRLSEEAILHNLPLTSTSTGGAVSPQTVKAFEEWNGWYHIKSWMGDRWIKVDKKGPLVNNSTNNP</sequence>
<evidence type="ECO:0000256" key="1">
    <source>
        <dbReference type="ARBA" id="ARBA00004752"/>
    </source>
</evidence>
<comment type="pathway">
    <text evidence="1 6">Cell wall biogenesis; peptidoglycan biosynthesis.</text>
</comment>
<dbReference type="PROSITE" id="PS52029">
    <property type="entry name" value="LD_TPASE"/>
    <property type="match status" value="1"/>
</dbReference>
<dbReference type="EMBL" id="JAGGKT010000037">
    <property type="protein sequence ID" value="MBP1935049.1"/>
    <property type="molecule type" value="Genomic_DNA"/>
</dbReference>
<feature type="signal peptide" evidence="7">
    <location>
        <begin position="1"/>
        <end position="25"/>
    </location>
</feature>
<evidence type="ECO:0000313" key="9">
    <source>
        <dbReference type="EMBL" id="MBP1935049.1"/>
    </source>
</evidence>
<keyword evidence="7" id="KW-0732">Signal</keyword>
<keyword evidence="10" id="KW-1185">Reference proteome</keyword>
<evidence type="ECO:0000256" key="2">
    <source>
        <dbReference type="ARBA" id="ARBA00022679"/>
    </source>
</evidence>
<feature type="chain" id="PRO_5047053496" description="L,D-TPase catalytic domain-containing protein" evidence="7">
    <location>
        <begin position="26"/>
        <end position="315"/>
    </location>
</feature>
<evidence type="ECO:0000256" key="7">
    <source>
        <dbReference type="SAM" id="SignalP"/>
    </source>
</evidence>
<protein>
    <recommendedName>
        <fullName evidence="8">L,D-TPase catalytic domain-containing protein</fullName>
    </recommendedName>
</protein>
<dbReference type="Proteomes" id="UP001519343">
    <property type="component" value="Unassembled WGS sequence"/>
</dbReference>
<gene>
    <name evidence="9" type="ORF">J2Z37_005069</name>
</gene>
<evidence type="ECO:0000256" key="6">
    <source>
        <dbReference type="PROSITE-ProRule" id="PRU01373"/>
    </source>
</evidence>
<keyword evidence="3 6" id="KW-0133">Cell shape</keyword>
<evidence type="ECO:0000259" key="8">
    <source>
        <dbReference type="PROSITE" id="PS52029"/>
    </source>
</evidence>
<feature type="active site" description="Proton donor/acceptor" evidence="6">
    <location>
        <position position="117"/>
    </location>
</feature>
<dbReference type="CDD" id="cd16913">
    <property type="entry name" value="YkuD_like"/>
    <property type="match status" value="1"/>
</dbReference>
<comment type="caution">
    <text evidence="9">The sequence shown here is derived from an EMBL/GenBank/DDBJ whole genome shotgun (WGS) entry which is preliminary data.</text>
</comment>
<feature type="domain" description="L,D-TPase catalytic" evidence="8">
    <location>
        <begin position="33"/>
        <end position="157"/>
    </location>
</feature>
<dbReference type="InterPro" id="IPR005490">
    <property type="entry name" value="LD_TPept_cat_dom"/>
</dbReference>
<name>A0ABS4GXQ9_9BACL</name>
<evidence type="ECO:0000256" key="3">
    <source>
        <dbReference type="ARBA" id="ARBA00022960"/>
    </source>
</evidence>
<dbReference type="InterPro" id="IPR050979">
    <property type="entry name" value="LD-transpeptidase"/>
</dbReference>
<accession>A0ABS4GXQ9</accession>
<feature type="active site" description="Nucleophile" evidence="6">
    <location>
        <position position="133"/>
    </location>
</feature>
<keyword evidence="5 6" id="KW-0961">Cell wall biogenesis/degradation</keyword>
<dbReference type="Gene3D" id="2.40.440.10">
    <property type="entry name" value="L,D-transpeptidase catalytic domain-like"/>
    <property type="match status" value="1"/>
</dbReference>
<evidence type="ECO:0000313" key="10">
    <source>
        <dbReference type="Proteomes" id="UP001519343"/>
    </source>
</evidence>
<evidence type="ECO:0000256" key="4">
    <source>
        <dbReference type="ARBA" id="ARBA00022984"/>
    </source>
</evidence>
<evidence type="ECO:0000256" key="5">
    <source>
        <dbReference type="ARBA" id="ARBA00023316"/>
    </source>
</evidence>
<keyword evidence="4 6" id="KW-0573">Peptidoglycan synthesis</keyword>
<dbReference type="Pfam" id="PF03734">
    <property type="entry name" value="YkuD"/>
    <property type="match status" value="1"/>
</dbReference>
<dbReference type="PANTHER" id="PTHR30582">
    <property type="entry name" value="L,D-TRANSPEPTIDASE"/>
    <property type="match status" value="1"/>
</dbReference>
<dbReference type="PANTHER" id="PTHR30582:SF4">
    <property type="entry name" value="L,D-TRANSPEPTIDASE YQJB-RELATED"/>
    <property type="match status" value="1"/>
</dbReference>